<comment type="caution">
    <text evidence="2">The sequence shown here is derived from an EMBL/GenBank/DDBJ whole genome shotgun (WGS) entry which is preliminary data.</text>
</comment>
<evidence type="ECO:0000313" key="2">
    <source>
        <dbReference type="EMBL" id="KAK1679484.1"/>
    </source>
</evidence>
<dbReference type="EMBL" id="JAUUTY010000002">
    <property type="protein sequence ID" value="KAK1679484.1"/>
    <property type="molecule type" value="Genomic_DNA"/>
</dbReference>
<name>A0AAD8TCV7_LOLMU</name>
<feature type="region of interest" description="Disordered" evidence="1">
    <location>
        <begin position="1"/>
        <end position="156"/>
    </location>
</feature>
<sequence>MSGRPDPTRTSRIALTKAQVAHRVNSFTKANPPEDRGGRRHDRRAARADLTADLVDPPTKPTKPATKPAMTTPAVPDQGGRGAQPAAFAEQREEEAEPATSTTGPTPIRAVPLRARPPAASATSAPKKKKRAAGGNMARLEGQAKRQRQQGRKKVPEMAGAAIKFTWRCLGPVRVLRRRSASEGADAAFDTCAHAARCRCAARGYAASRGAFLRLRLLRHGGAPRASRSKGLP</sequence>
<feature type="compositionally biased region" description="Low complexity" evidence="1">
    <location>
        <begin position="62"/>
        <end position="74"/>
    </location>
</feature>
<evidence type="ECO:0000313" key="3">
    <source>
        <dbReference type="Proteomes" id="UP001231189"/>
    </source>
</evidence>
<keyword evidence="3" id="KW-1185">Reference proteome</keyword>
<accession>A0AAD8TCV7</accession>
<gene>
    <name evidence="2" type="ORF">QYE76_040332</name>
</gene>
<proteinExistence type="predicted"/>
<protein>
    <submittedName>
        <fullName evidence="2">Uncharacterized protein</fullName>
    </submittedName>
</protein>
<dbReference type="Proteomes" id="UP001231189">
    <property type="component" value="Unassembled WGS sequence"/>
</dbReference>
<organism evidence="2 3">
    <name type="scientific">Lolium multiflorum</name>
    <name type="common">Italian ryegrass</name>
    <name type="synonym">Lolium perenne subsp. multiflorum</name>
    <dbReference type="NCBI Taxonomy" id="4521"/>
    <lineage>
        <taxon>Eukaryota</taxon>
        <taxon>Viridiplantae</taxon>
        <taxon>Streptophyta</taxon>
        <taxon>Embryophyta</taxon>
        <taxon>Tracheophyta</taxon>
        <taxon>Spermatophyta</taxon>
        <taxon>Magnoliopsida</taxon>
        <taxon>Liliopsida</taxon>
        <taxon>Poales</taxon>
        <taxon>Poaceae</taxon>
        <taxon>BOP clade</taxon>
        <taxon>Pooideae</taxon>
        <taxon>Poodae</taxon>
        <taxon>Poeae</taxon>
        <taxon>Poeae Chloroplast Group 2 (Poeae type)</taxon>
        <taxon>Loliodinae</taxon>
        <taxon>Loliinae</taxon>
        <taxon>Lolium</taxon>
    </lineage>
</organism>
<reference evidence="2" key="1">
    <citation type="submission" date="2023-07" db="EMBL/GenBank/DDBJ databases">
        <title>A chromosome-level genome assembly of Lolium multiflorum.</title>
        <authorList>
            <person name="Chen Y."/>
            <person name="Copetti D."/>
            <person name="Kolliker R."/>
            <person name="Studer B."/>
        </authorList>
    </citation>
    <scope>NUCLEOTIDE SEQUENCE</scope>
    <source>
        <strain evidence="2">02402/16</strain>
        <tissue evidence="2">Leaf</tissue>
    </source>
</reference>
<dbReference type="AlphaFoldDB" id="A0AAD8TCV7"/>
<evidence type="ECO:0000256" key="1">
    <source>
        <dbReference type="SAM" id="MobiDB-lite"/>
    </source>
</evidence>
<feature type="compositionally biased region" description="Low complexity" evidence="1">
    <location>
        <begin position="109"/>
        <end position="125"/>
    </location>
</feature>